<dbReference type="InterPro" id="IPR032710">
    <property type="entry name" value="NTF2-like_dom_sf"/>
</dbReference>
<proteinExistence type="predicted"/>
<organism evidence="2 3">
    <name type="scientific">Simiduia aestuariiviva</name>
    <dbReference type="NCBI Taxonomy" id="1510459"/>
    <lineage>
        <taxon>Bacteria</taxon>
        <taxon>Pseudomonadati</taxon>
        <taxon>Pseudomonadota</taxon>
        <taxon>Gammaproteobacteria</taxon>
        <taxon>Cellvibrionales</taxon>
        <taxon>Cellvibrionaceae</taxon>
        <taxon>Simiduia</taxon>
    </lineage>
</organism>
<dbReference type="Gene3D" id="3.10.450.50">
    <property type="match status" value="1"/>
</dbReference>
<evidence type="ECO:0000313" key="3">
    <source>
        <dbReference type="Proteomes" id="UP000559987"/>
    </source>
</evidence>
<dbReference type="GO" id="GO:0016853">
    <property type="term" value="F:isomerase activity"/>
    <property type="evidence" value="ECO:0007669"/>
    <property type="project" value="UniProtKB-KW"/>
</dbReference>
<dbReference type="Proteomes" id="UP000559987">
    <property type="component" value="Unassembled WGS sequence"/>
</dbReference>
<evidence type="ECO:0000259" key="1">
    <source>
        <dbReference type="Pfam" id="PF14534"/>
    </source>
</evidence>
<sequence>MLIIKFNGEGMYCLRFIFVFTWMLLSIDSVHASAESTYLEDPEGCAGVIQSIEDWNVAFKSGDLEVLGSLYDGGAQLFPPNQNVVDGRLAIMEFLAGAVSAGVYVQQNTTEIRCMNEFSYEIGVAKSFVKDGETSATVRQVDSSRYLVIWRKIDGSWLIYRDIWNVI</sequence>
<dbReference type="Pfam" id="PF14534">
    <property type="entry name" value="DUF4440"/>
    <property type="match status" value="1"/>
</dbReference>
<dbReference type="EMBL" id="JACHXZ010000001">
    <property type="protein sequence ID" value="MBB3167392.1"/>
    <property type="molecule type" value="Genomic_DNA"/>
</dbReference>
<keyword evidence="2" id="KW-0413">Isomerase</keyword>
<evidence type="ECO:0000313" key="2">
    <source>
        <dbReference type="EMBL" id="MBB3167392.1"/>
    </source>
</evidence>
<name>A0A839UHQ6_9GAMM</name>
<accession>A0A839UHQ6</accession>
<dbReference type="SUPFAM" id="SSF54427">
    <property type="entry name" value="NTF2-like"/>
    <property type="match status" value="1"/>
</dbReference>
<dbReference type="InterPro" id="IPR027843">
    <property type="entry name" value="DUF4440"/>
</dbReference>
<reference evidence="2 3" key="1">
    <citation type="submission" date="2020-08" db="EMBL/GenBank/DDBJ databases">
        <title>Genomic Encyclopedia of Type Strains, Phase III (KMG-III): the genomes of soil and plant-associated and newly described type strains.</title>
        <authorList>
            <person name="Whitman W."/>
        </authorList>
    </citation>
    <scope>NUCLEOTIDE SEQUENCE [LARGE SCALE GENOMIC DNA]</scope>
    <source>
        <strain evidence="2 3">CECT 8571</strain>
    </source>
</reference>
<dbReference type="AlphaFoldDB" id="A0A839UHQ6"/>
<gene>
    <name evidence="2" type="ORF">FHS30_000568</name>
</gene>
<protein>
    <submittedName>
        <fullName evidence="2">Ketosteroid isomerase-like protein</fullName>
    </submittedName>
</protein>
<feature type="domain" description="DUF4440" evidence="1">
    <location>
        <begin position="49"/>
        <end position="159"/>
    </location>
</feature>
<keyword evidence="3" id="KW-1185">Reference proteome</keyword>
<comment type="caution">
    <text evidence="2">The sequence shown here is derived from an EMBL/GenBank/DDBJ whole genome shotgun (WGS) entry which is preliminary data.</text>
</comment>